<keyword evidence="3" id="KW-1185">Reference proteome</keyword>
<feature type="region of interest" description="Disordered" evidence="1">
    <location>
        <begin position="1"/>
        <end position="34"/>
    </location>
</feature>
<organism evidence="2 3">
    <name type="scientific">Hypholoma sublateritium (strain FD-334 SS-4)</name>
    <dbReference type="NCBI Taxonomy" id="945553"/>
    <lineage>
        <taxon>Eukaryota</taxon>
        <taxon>Fungi</taxon>
        <taxon>Dikarya</taxon>
        <taxon>Basidiomycota</taxon>
        <taxon>Agaricomycotina</taxon>
        <taxon>Agaricomycetes</taxon>
        <taxon>Agaricomycetidae</taxon>
        <taxon>Agaricales</taxon>
        <taxon>Agaricineae</taxon>
        <taxon>Strophariaceae</taxon>
        <taxon>Hypholoma</taxon>
    </lineage>
</organism>
<evidence type="ECO:0000313" key="2">
    <source>
        <dbReference type="EMBL" id="KJA15748.1"/>
    </source>
</evidence>
<feature type="region of interest" description="Disordered" evidence="1">
    <location>
        <begin position="96"/>
        <end position="122"/>
    </location>
</feature>
<gene>
    <name evidence="2" type="ORF">HYPSUDRAFT_337709</name>
</gene>
<feature type="compositionally biased region" description="Basic residues" evidence="1">
    <location>
        <begin position="1"/>
        <end position="10"/>
    </location>
</feature>
<dbReference type="EMBL" id="KN817636">
    <property type="protein sequence ID" value="KJA15748.1"/>
    <property type="molecule type" value="Genomic_DNA"/>
</dbReference>
<sequence>MKQREPRRRTAPTQSNALPFFEVTGSTDSGGDAKMKKNKCLEMSEPLAHTPVGPSVSTYSNQQTIPGTREITLKGIYIGVGCVPLNRKERAALERKAGIRKAVRKRNKSSKKQDQAPGAPSD</sequence>
<name>A0A0D2LY05_HYPSF</name>
<proteinExistence type="predicted"/>
<evidence type="ECO:0000313" key="3">
    <source>
        <dbReference type="Proteomes" id="UP000054270"/>
    </source>
</evidence>
<dbReference type="Proteomes" id="UP000054270">
    <property type="component" value="Unassembled WGS sequence"/>
</dbReference>
<accession>A0A0D2LY05</accession>
<reference evidence="3" key="1">
    <citation type="submission" date="2014-04" db="EMBL/GenBank/DDBJ databases">
        <title>Evolutionary Origins and Diversification of the Mycorrhizal Mutualists.</title>
        <authorList>
            <consortium name="DOE Joint Genome Institute"/>
            <consortium name="Mycorrhizal Genomics Consortium"/>
            <person name="Kohler A."/>
            <person name="Kuo A."/>
            <person name="Nagy L.G."/>
            <person name="Floudas D."/>
            <person name="Copeland A."/>
            <person name="Barry K.W."/>
            <person name="Cichocki N."/>
            <person name="Veneault-Fourrey C."/>
            <person name="LaButti K."/>
            <person name="Lindquist E.A."/>
            <person name="Lipzen A."/>
            <person name="Lundell T."/>
            <person name="Morin E."/>
            <person name="Murat C."/>
            <person name="Riley R."/>
            <person name="Ohm R."/>
            <person name="Sun H."/>
            <person name="Tunlid A."/>
            <person name="Henrissat B."/>
            <person name="Grigoriev I.V."/>
            <person name="Hibbett D.S."/>
            <person name="Martin F."/>
        </authorList>
    </citation>
    <scope>NUCLEOTIDE SEQUENCE [LARGE SCALE GENOMIC DNA]</scope>
    <source>
        <strain evidence="3">FD-334 SS-4</strain>
    </source>
</reference>
<protein>
    <submittedName>
        <fullName evidence="2">Uncharacterized protein</fullName>
    </submittedName>
</protein>
<dbReference type="AlphaFoldDB" id="A0A0D2LY05"/>
<feature type="compositionally biased region" description="Basic residues" evidence="1">
    <location>
        <begin position="98"/>
        <end position="110"/>
    </location>
</feature>
<evidence type="ECO:0000256" key="1">
    <source>
        <dbReference type="SAM" id="MobiDB-lite"/>
    </source>
</evidence>